<dbReference type="PROSITE" id="PS51202">
    <property type="entry name" value="RCK_C"/>
    <property type="match status" value="1"/>
</dbReference>
<dbReference type="Pfam" id="PF00654">
    <property type="entry name" value="Voltage_CLC"/>
    <property type="match status" value="1"/>
</dbReference>
<evidence type="ECO:0000256" key="8">
    <source>
        <dbReference type="ARBA" id="ARBA00023214"/>
    </source>
</evidence>
<feature type="transmembrane region" description="Helical" evidence="10">
    <location>
        <begin position="262"/>
        <end position="279"/>
    </location>
</feature>
<comment type="subcellular location">
    <subcellularLocation>
        <location evidence="1">Membrane</location>
        <topology evidence="1">Multi-pass membrane protein</topology>
    </subcellularLocation>
</comment>
<feature type="domain" description="RCK C-terminal" evidence="11">
    <location>
        <begin position="424"/>
        <end position="505"/>
    </location>
</feature>
<keyword evidence="6 10" id="KW-0472">Membrane</keyword>
<dbReference type="Proteomes" id="UP000238205">
    <property type="component" value="Unassembled WGS sequence"/>
</dbReference>
<dbReference type="AlphaFoldDB" id="A0A2T0W7U7"/>
<dbReference type="InterPro" id="IPR036721">
    <property type="entry name" value="RCK_C_sf"/>
</dbReference>
<proteinExistence type="predicted"/>
<feature type="transmembrane region" description="Helical" evidence="10">
    <location>
        <begin position="56"/>
        <end position="75"/>
    </location>
</feature>
<feature type="transmembrane region" description="Helical" evidence="10">
    <location>
        <begin position="388"/>
        <end position="406"/>
    </location>
</feature>
<evidence type="ECO:0000313" key="13">
    <source>
        <dbReference type="Proteomes" id="UP000238205"/>
    </source>
</evidence>
<feature type="transmembrane region" description="Helical" evidence="10">
    <location>
        <begin position="152"/>
        <end position="177"/>
    </location>
</feature>
<feature type="transmembrane region" description="Helical" evidence="10">
    <location>
        <begin position="12"/>
        <end position="36"/>
    </location>
</feature>
<dbReference type="SUPFAM" id="SSF81340">
    <property type="entry name" value="Clc chloride channel"/>
    <property type="match status" value="1"/>
</dbReference>
<evidence type="ECO:0000256" key="6">
    <source>
        <dbReference type="ARBA" id="ARBA00023136"/>
    </source>
</evidence>
<dbReference type="SUPFAM" id="SSF116726">
    <property type="entry name" value="TrkA C-terminal domain-like"/>
    <property type="match status" value="1"/>
</dbReference>
<dbReference type="InterPro" id="IPR006037">
    <property type="entry name" value="RCK_C"/>
</dbReference>
<keyword evidence="13" id="KW-1185">Reference proteome</keyword>
<dbReference type="EMBL" id="PVTO01000009">
    <property type="protein sequence ID" value="PRY82762.1"/>
    <property type="molecule type" value="Genomic_DNA"/>
</dbReference>
<reference evidence="12 13" key="1">
    <citation type="submission" date="2018-03" db="EMBL/GenBank/DDBJ databases">
        <title>Genomic Encyclopedia of Archaeal and Bacterial Type Strains, Phase II (KMG-II): from individual species to whole genera.</title>
        <authorList>
            <person name="Goeker M."/>
        </authorList>
    </citation>
    <scope>NUCLEOTIDE SEQUENCE [LARGE SCALE GENOMIC DNA]</scope>
    <source>
        <strain evidence="12 13">DSM 13175</strain>
    </source>
</reference>
<keyword evidence="9" id="KW-0407">Ion channel</keyword>
<evidence type="ECO:0000256" key="3">
    <source>
        <dbReference type="ARBA" id="ARBA00022692"/>
    </source>
</evidence>
<accession>A0A2T0W7U7</accession>
<organism evidence="12 13">
    <name type="scientific">Alkalibacterium olivapovliticus</name>
    <dbReference type="NCBI Taxonomy" id="99907"/>
    <lineage>
        <taxon>Bacteria</taxon>
        <taxon>Bacillati</taxon>
        <taxon>Bacillota</taxon>
        <taxon>Bacilli</taxon>
        <taxon>Lactobacillales</taxon>
        <taxon>Carnobacteriaceae</taxon>
        <taxon>Alkalibacterium</taxon>
    </lineage>
</organism>
<comment type="caution">
    <text evidence="12">The sequence shown here is derived from an EMBL/GenBank/DDBJ whole genome shotgun (WGS) entry which is preliminary data.</text>
</comment>
<evidence type="ECO:0000256" key="5">
    <source>
        <dbReference type="ARBA" id="ARBA00023065"/>
    </source>
</evidence>
<dbReference type="GO" id="GO:0008324">
    <property type="term" value="F:monoatomic cation transmembrane transporter activity"/>
    <property type="evidence" value="ECO:0007669"/>
    <property type="project" value="InterPro"/>
</dbReference>
<keyword evidence="8" id="KW-0868">Chloride</keyword>
<dbReference type="GO" id="GO:0005254">
    <property type="term" value="F:chloride channel activity"/>
    <property type="evidence" value="ECO:0007669"/>
    <property type="project" value="UniProtKB-KW"/>
</dbReference>
<gene>
    <name evidence="12" type="ORF">CLV38_10992</name>
</gene>
<dbReference type="GO" id="GO:0034707">
    <property type="term" value="C:chloride channel complex"/>
    <property type="evidence" value="ECO:0007669"/>
    <property type="project" value="UniProtKB-KW"/>
</dbReference>
<dbReference type="GO" id="GO:0006813">
    <property type="term" value="P:potassium ion transport"/>
    <property type="evidence" value="ECO:0007669"/>
    <property type="project" value="InterPro"/>
</dbReference>
<sequence length="507" mass="55355">MKRIRFIDWSKISYVLKGILVGAVAGAVVSAFRMAIYTTLNLMPSVYTFLRANPAWIFGWSFIILVIAFLVILMGRDDPDIQGNGVAELKGQLQGTLKLNWWSILWRKFAASTLVLGMGLPVGREGPSIQIGGVVGQGINHFLKGNKSQENILISSGAAAGLSAAFNAPMSGLVIILEEVHHRFSSVLILTVFTASVTANFLAFHLFGSQPALALGTMAEFPLEHYLYLVILGILLALAGWVFQKTVFIVPKLYAKLPIPSYLYGFIPFILVILTGLFWEDMLGGGTGVITDIASVRTGTFLLLGILVFRFVGFQIAYGSGIPAGMLIPLLTIGAVLGGIFGNIVLSGTGLSDEFIRNFVIFSMGGFFTATSKAPLTAIVLLTEITGSITQMMPIAVVCLTAYIFADILGLEPIDEITLYNKTNRFPTVFEGKLIHMDVFVEPNTYLDGMQMSQLTLPYNAKCIRIKRHSNEFMPHRDTILLSGDELQIACDQGFLVQVKKYISKLN</sequence>
<feature type="transmembrane region" description="Helical" evidence="10">
    <location>
        <begin position="300"/>
        <end position="318"/>
    </location>
</feature>
<name>A0A2T0W7U7_9LACT</name>
<feature type="transmembrane region" description="Helical" evidence="10">
    <location>
        <begin position="225"/>
        <end position="242"/>
    </location>
</feature>
<dbReference type="Gene3D" id="1.10.3080.10">
    <property type="entry name" value="Clc chloride channel"/>
    <property type="match status" value="1"/>
</dbReference>
<dbReference type="InterPro" id="IPR014743">
    <property type="entry name" value="Cl-channel_core"/>
</dbReference>
<dbReference type="InterPro" id="IPR050368">
    <property type="entry name" value="ClC-type_chloride_channel"/>
</dbReference>
<dbReference type="PANTHER" id="PTHR43427">
    <property type="entry name" value="CHLORIDE CHANNEL PROTEIN CLC-E"/>
    <property type="match status" value="1"/>
</dbReference>
<dbReference type="Gene3D" id="3.30.70.1450">
    <property type="entry name" value="Regulator of K+ conductance, C-terminal domain"/>
    <property type="match status" value="1"/>
</dbReference>
<dbReference type="InterPro" id="IPR001807">
    <property type="entry name" value="ClC"/>
</dbReference>
<keyword evidence="2" id="KW-0813">Transport</keyword>
<evidence type="ECO:0000256" key="2">
    <source>
        <dbReference type="ARBA" id="ARBA00022448"/>
    </source>
</evidence>
<dbReference type="CDD" id="cd01031">
    <property type="entry name" value="EriC"/>
    <property type="match status" value="1"/>
</dbReference>
<keyword evidence="3 10" id="KW-0812">Transmembrane</keyword>
<dbReference type="PANTHER" id="PTHR43427:SF6">
    <property type="entry name" value="CHLORIDE CHANNEL PROTEIN CLC-E"/>
    <property type="match status" value="1"/>
</dbReference>
<dbReference type="Pfam" id="PF02080">
    <property type="entry name" value="TrkA_C"/>
    <property type="match status" value="1"/>
</dbReference>
<dbReference type="PRINTS" id="PR00762">
    <property type="entry name" value="CLCHANNEL"/>
</dbReference>
<feature type="transmembrane region" description="Helical" evidence="10">
    <location>
        <begin position="183"/>
        <end position="204"/>
    </location>
</feature>
<keyword evidence="7" id="KW-0869">Chloride channel</keyword>
<evidence type="ECO:0000256" key="9">
    <source>
        <dbReference type="ARBA" id="ARBA00023303"/>
    </source>
</evidence>
<evidence type="ECO:0000256" key="4">
    <source>
        <dbReference type="ARBA" id="ARBA00022989"/>
    </source>
</evidence>
<keyword evidence="4 10" id="KW-1133">Transmembrane helix</keyword>
<feature type="transmembrane region" description="Helical" evidence="10">
    <location>
        <begin position="324"/>
        <end position="346"/>
    </location>
</feature>
<protein>
    <submittedName>
        <fullName evidence="12">H+/Cl-antiporter ClcA</fullName>
    </submittedName>
</protein>
<evidence type="ECO:0000256" key="7">
    <source>
        <dbReference type="ARBA" id="ARBA00023173"/>
    </source>
</evidence>
<evidence type="ECO:0000256" key="1">
    <source>
        <dbReference type="ARBA" id="ARBA00004141"/>
    </source>
</evidence>
<evidence type="ECO:0000256" key="10">
    <source>
        <dbReference type="SAM" id="Phobius"/>
    </source>
</evidence>
<dbReference type="OrthoDB" id="9812438at2"/>
<evidence type="ECO:0000259" key="11">
    <source>
        <dbReference type="PROSITE" id="PS51202"/>
    </source>
</evidence>
<evidence type="ECO:0000313" key="12">
    <source>
        <dbReference type="EMBL" id="PRY82762.1"/>
    </source>
</evidence>
<feature type="transmembrane region" description="Helical" evidence="10">
    <location>
        <begin position="358"/>
        <end position="382"/>
    </location>
</feature>
<dbReference type="RefSeq" id="WP_106192894.1">
    <property type="nucleotide sequence ID" value="NZ_PVTO01000009.1"/>
</dbReference>
<keyword evidence="5" id="KW-0406">Ion transport</keyword>